<accession>A0A024TB48</accession>
<dbReference type="InterPro" id="IPR046342">
    <property type="entry name" value="CBS_dom_sf"/>
</dbReference>
<evidence type="ECO:0000256" key="6">
    <source>
        <dbReference type="PROSITE-ProRule" id="PRU00703"/>
    </source>
</evidence>
<dbReference type="GeneID" id="20091536"/>
<protein>
    <recommendedName>
        <fullName evidence="14">CNNM transmembrane domain-containing protein</fullName>
    </recommendedName>
</protein>
<dbReference type="SUPFAM" id="SSF54631">
    <property type="entry name" value="CBS-domain pair"/>
    <property type="match status" value="1"/>
</dbReference>
<reference evidence="13" key="1">
    <citation type="submission" date="2013-12" db="EMBL/GenBank/DDBJ databases">
        <title>The Genome Sequence of Aphanomyces invadans NJM9701.</title>
        <authorList>
            <consortium name="The Broad Institute Genomics Platform"/>
            <person name="Russ C."/>
            <person name="Tyler B."/>
            <person name="van West P."/>
            <person name="Dieguez-Uribeondo J."/>
            <person name="Young S.K."/>
            <person name="Zeng Q."/>
            <person name="Gargeya S."/>
            <person name="Fitzgerald M."/>
            <person name="Abouelleil A."/>
            <person name="Alvarado L."/>
            <person name="Chapman S.B."/>
            <person name="Gainer-Dewar J."/>
            <person name="Goldberg J."/>
            <person name="Griggs A."/>
            <person name="Gujja S."/>
            <person name="Hansen M."/>
            <person name="Howarth C."/>
            <person name="Imamovic A."/>
            <person name="Ireland A."/>
            <person name="Larimer J."/>
            <person name="McCowan C."/>
            <person name="Murphy C."/>
            <person name="Pearson M."/>
            <person name="Poon T.W."/>
            <person name="Priest M."/>
            <person name="Roberts A."/>
            <person name="Saif S."/>
            <person name="Shea T."/>
            <person name="Sykes S."/>
            <person name="Wortman J."/>
            <person name="Nusbaum C."/>
            <person name="Birren B."/>
        </authorList>
    </citation>
    <scope>NUCLEOTIDE SEQUENCE [LARGE SCALE GENOMIC DNA]</scope>
    <source>
        <strain evidence="13">NJM9701</strain>
    </source>
</reference>
<feature type="region of interest" description="Disordered" evidence="8">
    <location>
        <begin position="575"/>
        <end position="598"/>
    </location>
</feature>
<dbReference type="InterPro" id="IPR000595">
    <property type="entry name" value="cNMP-bd_dom"/>
</dbReference>
<evidence type="ECO:0000256" key="2">
    <source>
        <dbReference type="ARBA" id="ARBA00022692"/>
    </source>
</evidence>
<name>A0A024TB48_9STRA</name>
<feature type="domain" description="CBS" evidence="11">
    <location>
        <begin position="226"/>
        <end position="286"/>
    </location>
</feature>
<evidence type="ECO:0000256" key="4">
    <source>
        <dbReference type="ARBA" id="ARBA00022989"/>
    </source>
</evidence>
<dbReference type="PANTHER" id="PTHR12064">
    <property type="entry name" value="METAL TRANSPORTER CNNM"/>
    <property type="match status" value="1"/>
</dbReference>
<evidence type="ECO:0000256" key="3">
    <source>
        <dbReference type="ARBA" id="ARBA00022737"/>
    </source>
</evidence>
<dbReference type="PANTHER" id="PTHR12064:SF94">
    <property type="entry name" value="UNEXTENDED PROTEIN"/>
    <property type="match status" value="1"/>
</dbReference>
<keyword evidence="6" id="KW-0129">CBS domain</keyword>
<dbReference type="OrthoDB" id="5353557at2759"/>
<dbReference type="PROSITE" id="PS51371">
    <property type="entry name" value="CBS"/>
    <property type="match status" value="1"/>
</dbReference>
<dbReference type="InterPro" id="IPR018490">
    <property type="entry name" value="cNMP-bd_dom_sf"/>
</dbReference>
<dbReference type="Pfam" id="PF01595">
    <property type="entry name" value="CNNM"/>
    <property type="match status" value="1"/>
</dbReference>
<keyword evidence="2 7" id="KW-0812">Transmembrane</keyword>
<sequence>MDALVRRHLDAAPNAFDALPTGEKVFQVGLVVLLVLLAALFSGLTLGLMCLDKFGLQIVVDAGEDPHATDDEKNNAKYAKKIQKVRKDGHLLLTSLLIANVSVSTILSILLADMTSGVTGFLISTVVLVLFGELLPQALCSRHPLYIGAKSLPIVWFFVVALYVISKPIALCLDWLLGREIGNLFSKREIGKMLDIHVKQNMLDPDETDIMRGALHFKSKVVAAVMTPIDKVYSLPTTTKLDLATIRHIYQQGYSRIPVYHKDINDIVGLIFVKDLIFADPSEATTLLHFVHVFGRGVHRVWPDSTLGDVLQAFKMGRTHLALVHDVNNAGPGDPFYETKGIVTLEDIVEEILQADIYDESDQIDADVTRKNRLSHRSYDTGVGRVLQDTMHAKKLAKPEADALAKHLVAVEPVFRTAGANGAPMDVDAVSALLCQSHLLEFRTEESPHAELMTEGQATNDCFVVLQGHVNVTSHSSTDGARTAIEKRGLWSLLGAHALLELDADSDITVDIPSDEYVRCLRISRLDFQATLFPMHIVEQPAVLAERRLEIQVHAVPTQHGVSSQATPILVPPSPAFHSDLDQSSSTVPYTLDARESM</sequence>
<gene>
    <name evidence="13" type="ORF">H310_14486</name>
</gene>
<dbReference type="STRING" id="157072.A0A024TB48"/>
<evidence type="ECO:0000259" key="12">
    <source>
        <dbReference type="PROSITE" id="PS51846"/>
    </source>
</evidence>
<evidence type="ECO:0000256" key="7">
    <source>
        <dbReference type="PROSITE-ProRule" id="PRU01193"/>
    </source>
</evidence>
<evidence type="ECO:0000256" key="1">
    <source>
        <dbReference type="ARBA" id="ARBA00004141"/>
    </source>
</evidence>
<feature type="transmembrane region" description="Helical" evidence="9">
    <location>
        <begin position="118"/>
        <end position="135"/>
    </location>
</feature>
<dbReference type="PROSITE" id="PS50042">
    <property type="entry name" value="CNMP_BINDING_3"/>
    <property type="match status" value="1"/>
</dbReference>
<evidence type="ECO:0000256" key="9">
    <source>
        <dbReference type="SAM" id="Phobius"/>
    </source>
</evidence>
<feature type="transmembrane region" description="Helical" evidence="9">
    <location>
        <begin position="91"/>
        <end position="112"/>
    </location>
</feature>
<organism evidence="13">
    <name type="scientific">Aphanomyces invadans</name>
    <dbReference type="NCBI Taxonomy" id="157072"/>
    <lineage>
        <taxon>Eukaryota</taxon>
        <taxon>Sar</taxon>
        <taxon>Stramenopiles</taxon>
        <taxon>Oomycota</taxon>
        <taxon>Saprolegniomycetes</taxon>
        <taxon>Saprolegniales</taxon>
        <taxon>Verrucalvaceae</taxon>
        <taxon>Aphanomyces</taxon>
    </lineage>
</organism>
<feature type="domain" description="CNNM transmembrane" evidence="12">
    <location>
        <begin position="20"/>
        <end position="207"/>
    </location>
</feature>
<keyword evidence="3" id="KW-0677">Repeat</keyword>
<dbReference type="CDD" id="cd04590">
    <property type="entry name" value="CBS_pair_CorC_HlyC_assoc"/>
    <property type="match status" value="1"/>
</dbReference>
<dbReference type="GO" id="GO:0016020">
    <property type="term" value="C:membrane"/>
    <property type="evidence" value="ECO:0007669"/>
    <property type="project" value="UniProtKB-SubCell"/>
</dbReference>
<evidence type="ECO:0000259" key="10">
    <source>
        <dbReference type="PROSITE" id="PS50042"/>
    </source>
</evidence>
<dbReference type="Gene3D" id="3.10.580.10">
    <property type="entry name" value="CBS-domain"/>
    <property type="match status" value="1"/>
</dbReference>
<dbReference type="RefSeq" id="XP_008880583.1">
    <property type="nucleotide sequence ID" value="XM_008882361.1"/>
</dbReference>
<dbReference type="InterPro" id="IPR002550">
    <property type="entry name" value="CNNM"/>
</dbReference>
<dbReference type="PROSITE" id="PS51846">
    <property type="entry name" value="CNNM"/>
    <property type="match status" value="1"/>
</dbReference>
<dbReference type="GO" id="GO:0010960">
    <property type="term" value="P:magnesium ion homeostasis"/>
    <property type="evidence" value="ECO:0007669"/>
    <property type="project" value="InterPro"/>
</dbReference>
<evidence type="ECO:0000256" key="8">
    <source>
        <dbReference type="SAM" id="MobiDB-lite"/>
    </source>
</evidence>
<comment type="subcellular location">
    <subcellularLocation>
        <location evidence="1">Membrane</location>
        <topology evidence="1">Multi-pass membrane protein</topology>
    </subcellularLocation>
</comment>
<dbReference type="Gene3D" id="2.60.120.10">
    <property type="entry name" value="Jelly Rolls"/>
    <property type="match status" value="1"/>
</dbReference>
<proteinExistence type="predicted"/>
<dbReference type="InterPro" id="IPR045095">
    <property type="entry name" value="ACDP"/>
</dbReference>
<evidence type="ECO:0000313" key="13">
    <source>
        <dbReference type="EMBL" id="ETV90826.1"/>
    </source>
</evidence>
<dbReference type="InterPro" id="IPR014710">
    <property type="entry name" value="RmlC-like_jellyroll"/>
</dbReference>
<dbReference type="FunFam" id="3.10.580.10:FF:000006">
    <property type="entry name" value="DUF21 and CBS domain protein"/>
    <property type="match status" value="1"/>
</dbReference>
<dbReference type="InterPro" id="IPR000644">
    <property type="entry name" value="CBS_dom"/>
</dbReference>
<keyword evidence="4 7" id="KW-1133">Transmembrane helix</keyword>
<dbReference type="eggNOG" id="KOG2118">
    <property type="taxonomic scope" value="Eukaryota"/>
</dbReference>
<evidence type="ECO:0008006" key="14">
    <source>
        <dbReference type="Google" id="ProtNLM"/>
    </source>
</evidence>
<dbReference type="AlphaFoldDB" id="A0A024TB48"/>
<dbReference type="EMBL" id="KI914022">
    <property type="protein sequence ID" value="ETV90826.1"/>
    <property type="molecule type" value="Genomic_DNA"/>
</dbReference>
<feature type="domain" description="Cyclic nucleotide-binding" evidence="10">
    <location>
        <begin position="452"/>
        <end position="532"/>
    </location>
</feature>
<keyword evidence="5 7" id="KW-0472">Membrane</keyword>
<evidence type="ECO:0000256" key="5">
    <source>
        <dbReference type="ARBA" id="ARBA00023136"/>
    </source>
</evidence>
<feature type="transmembrane region" description="Helical" evidence="9">
    <location>
        <begin position="25"/>
        <end position="48"/>
    </location>
</feature>
<dbReference type="SUPFAM" id="SSF51206">
    <property type="entry name" value="cAMP-binding domain-like"/>
    <property type="match status" value="1"/>
</dbReference>
<dbReference type="InterPro" id="IPR044751">
    <property type="entry name" value="Ion_transp-like_CBS"/>
</dbReference>
<evidence type="ECO:0000259" key="11">
    <source>
        <dbReference type="PROSITE" id="PS51371"/>
    </source>
</evidence>
<dbReference type="VEuPathDB" id="FungiDB:H310_14486"/>